<sequence length="62" mass="6942">MQNLLRFCLSFPFRMDMQQSGVNSPLPSTSRSKYPHHLLPLSPFPLFPTTVALANLGKLPSN</sequence>
<protein>
    <submittedName>
        <fullName evidence="1">Uncharacterized protein</fullName>
    </submittedName>
</protein>
<evidence type="ECO:0000313" key="1">
    <source>
        <dbReference type="EMBL" id="CAH1392418.1"/>
    </source>
</evidence>
<accession>A0A9P0E988</accession>
<reference evidence="1" key="1">
    <citation type="submission" date="2022-01" db="EMBL/GenBank/DDBJ databases">
        <authorList>
            <person name="King R."/>
        </authorList>
    </citation>
    <scope>NUCLEOTIDE SEQUENCE</scope>
</reference>
<gene>
    <name evidence="1" type="ORF">NEZAVI_LOCUS3233</name>
</gene>
<dbReference type="Proteomes" id="UP001152798">
    <property type="component" value="Chromosome 1"/>
</dbReference>
<dbReference type="EMBL" id="OV725077">
    <property type="protein sequence ID" value="CAH1392418.1"/>
    <property type="molecule type" value="Genomic_DNA"/>
</dbReference>
<proteinExistence type="predicted"/>
<organism evidence="1 2">
    <name type="scientific">Nezara viridula</name>
    <name type="common">Southern green stink bug</name>
    <name type="synonym">Cimex viridulus</name>
    <dbReference type="NCBI Taxonomy" id="85310"/>
    <lineage>
        <taxon>Eukaryota</taxon>
        <taxon>Metazoa</taxon>
        <taxon>Ecdysozoa</taxon>
        <taxon>Arthropoda</taxon>
        <taxon>Hexapoda</taxon>
        <taxon>Insecta</taxon>
        <taxon>Pterygota</taxon>
        <taxon>Neoptera</taxon>
        <taxon>Paraneoptera</taxon>
        <taxon>Hemiptera</taxon>
        <taxon>Heteroptera</taxon>
        <taxon>Panheteroptera</taxon>
        <taxon>Pentatomomorpha</taxon>
        <taxon>Pentatomoidea</taxon>
        <taxon>Pentatomidae</taxon>
        <taxon>Pentatominae</taxon>
        <taxon>Nezara</taxon>
    </lineage>
</organism>
<name>A0A9P0E988_NEZVI</name>
<keyword evidence="2" id="KW-1185">Reference proteome</keyword>
<evidence type="ECO:0000313" key="2">
    <source>
        <dbReference type="Proteomes" id="UP001152798"/>
    </source>
</evidence>
<dbReference type="AlphaFoldDB" id="A0A9P0E988"/>